<dbReference type="PANTHER" id="PTHR30411:SF1">
    <property type="entry name" value="CYTOPLASMIC PROTEIN"/>
    <property type="match status" value="1"/>
</dbReference>
<organism evidence="2">
    <name type="scientific">marine sediment metagenome</name>
    <dbReference type="NCBI Taxonomy" id="412755"/>
    <lineage>
        <taxon>unclassified sequences</taxon>
        <taxon>metagenomes</taxon>
        <taxon>ecological metagenomes</taxon>
    </lineage>
</organism>
<dbReference type="EMBL" id="BARS01015509">
    <property type="protein sequence ID" value="GAF91248.1"/>
    <property type="molecule type" value="Genomic_DNA"/>
</dbReference>
<dbReference type="Pfam" id="PF04073">
    <property type="entry name" value="tRNA_edit"/>
    <property type="match status" value="1"/>
</dbReference>
<protein>
    <recommendedName>
        <fullName evidence="1">YbaK/aminoacyl-tRNA synthetase-associated domain-containing protein</fullName>
    </recommendedName>
</protein>
<comment type="caution">
    <text evidence="2">The sequence shown here is derived from an EMBL/GenBank/DDBJ whole genome shotgun (WGS) entry which is preliminary data.</text>
</comment>
<gene>
    <name evidence="2" type="ORF">S01H1_25651</name>
</gene>
<dbReference type="InterPro" id="IPR007214">
    <property type="entry name" value="YbaK/aa-tRNA-synth-assoc-dom"/>
</dbReference>
<evidence type="ECO:0000313" key="2">
    <source>
        <dbReference type="EMBL" id="GAF91248.1"/>
    </source>
</evidence>
<reference evidence="2" key="1">
    <citation type="journal article" date="2014" name="Front. Microbiol.">
        <title>High frequency of phylogenetically diverse reductive dehalogenase-homologous genes in deep subseafloor sedimentary metagenomes.</title>
        <authorList>
            <person name="Kawai M."/>
            <person name="Futagami T."/>
            <person name="Toyoda A."/>
            <person name="Takaki Y."/>
            <person name="Nishi S."/>
            <person name="Hori S."/>
            <person name="Arai W."/>
            <person name="Tsubouchi T."/>
            <person name="Morono Y."/>
            <person name="Uchiyama I."/>
            <person name="Ito T."/>
            <person name="Fujiyama A."/>
            <person name="Inagaki F."/>
            <person name="Takami H."/>
        </authorList>
    </citation>
    <scope>NUCLEOTIDE SEQUENCE</scope>
    <source>
        <strain evidence="2">Expedition CK06-06</strain>
    </source>
</reference>
<accession>X0TCK7</accession>
<dbReference type="Gene3D" id="3.90.960.10">
    <property type="entry name" value="YbaK/aminoacyl-tRNA synthetase-associated domain"/>
    <property type="match status" value="1"/>
</dbReference>
<name>X0TCK7_9ZZZZ</name>
<sequence length="63" mass="6752">ETTGFAIGGVAPVGHRSEISTYIDEDLMGYEYIWAAAGTPRAIFKLTPDELVHITGGKIITVT</sequence>
<evidence type="ECO:0000259" key="1">
    <source>
        <dbReference type="Pfam" id="PF04073"/>
    </source>
</evidence>
<dbReference type="InterPro" id="IPR036754">
    <property type="entry name" value="YbaK/aa-tRNA-synt-asso_dom_sf"/>
</dbReference>
<proteinExistence type="predicted"/>
<feature type="domain" description="YbaK/aminoacyl-tRNA synthetase-associated" evidence="1">
    <location>
        <begin position="1"/>
        <end position="52"/>
    </location>
</feature>
<dbReference type="SUPFAM" id="SSF55826">
    <property type="entry name" value="YbaK/ProRS associated domain"/>
    <property type="match status" value="1"/>
</dbReference>
<dbReference type="PANTHER" id="PTHR30411">
    <property type="entry name" value="CYTOPLASMIC PROTEIN"/>
    <property type="match status" value="1"/>
</dbReference>
<dbReference type="AlphaFoldDB" id="X0TCK7"/>
<feature type="non-terminal residue" evidence="2">
    <location>
        <position position="1"/>
    </location>
</feature>
<dbReference type="GO" id="GO:0002161">
    <property type="term" value="F:aminoacyl-tRNA deacylase activity"/>
    <property type="evidence" value="ECO:0007669"/>
    <property type="project" value="InterPro"/>
</dbReference>